<feature type="binding site" evidence="6">
    <location>
        <position position="303"/>
    </location>
    <ligand>
        <name>[4Fe-4S] cluster</name>
        <dbReference type="ChEBI" id="CHEBI:49883"/>
        <note>4Fe-4S-S-AdoMet</note>
    </ligand>
</feature>
<evidence type="ECO:0000313" key="9">
    <source>
        <dbReference type="Proteomes" id="UP000199608"/>
    </source>
</evidence>
<comment type="cofactor">
    <cofactor evidence="6">
        <name>[4Fe-4S] cluster</name>
        <dbReference type="ChEBI" id="CHEBI:49883"/>
    </cofactor>
    <text evidence="6">Binds 1 [4Fe-4S] cluster. The cluster is coordinated with 3 cysteines and an exchangeable S-adenosyl-L-methionine.</text>
</comment>
<dbReference type="RefSeq" id="WP_092236668.1">
    <property type="nucleotide sequence ID" value="NZ_FNLL01000011.1"/>
</dbReference>
<gene>
    <name evidence="8" type="ORF">SAMN04487931_11135</name>
</gene>
<dbReference type="GO" id="GO:0051539">
    <property type="term" value="F:4 iron, 4 sulfur cluster binding"/>
    <property type="evidence" value="ECO:0007669"/>
    <property type="project" value="UniProtKB-KW"/>
</dbReference>
<evidence type="ECO:0000313" key="8">
    <source>
        <dbReference type="EMBL" id="SDU52631.1"/>
    </source>
</evidence>
<dbReference type="Gene3D" id="3.80.30.20">
    <property type="entry name" value="tm_1862 like domain"/>
    <property type="match status" value="1"/>
</dbReference>
<evidence type="ECO:0000256" key="4">
    <source>
        <dbReference type="ARBA" id="ARBA00023004"/>
    </source>
</evidence>
<keyword evidence="2 6" id="KW-0949">S-adenosyl-L-methionine</keyword>
<evidence type="ECO:0000256" key="5">
    <source>
        <dbReference type="ARBA" id="ARBA00023014"/>
    </source>
</evidence>
<evidence type="ECO:0000256" key="2">
    <source>
        <dbReference type="ARBA" id="ARBA00022691"/>
    </source>
</evidence>
<comment type="similarity">
    <text evidence="6">Belongs to the UPF0313 family.</text>
</comment>
<dbReference type="PROSITE" id="PS51918">
    <property type="entry name" value="RADICAL_SAM"/>
    <property type="match status" value="1"/>
</dbReference>
<reference evidence="9" key="1">
    <citation type="submission" date="2016-10" db="EMBL/GenBank/DDBJ databases">
        <authorList>
            <person name="Varghese N."/>
            <person name="Submissions S."/>
        </authorList>
    </citation>
    <scope>NUCLEOTIDE SEQUENCE [LARGE SCALE GENOMIC DNA]</scope>
    <source>
        <strain evidence="9">DSM 3384</strain>
    </source>
</reference>
<keyword evidence="5 6" id="KW-0411">Iron-sulfur</keyword>
<dbReference type="PANTHER" id="PTHR32331:SF0">
    <property type="entry name" value="UPF0313 PROTEIN YGIQ"/>
    <property type="match status" value="1"/>
</dbReference>
<dbReference type="EMBL" id="FNLL01000011">
    <property type="protein sequence ID" value="SDU52631.1"/>
    <property type="molecule type" value="Genomic_DNA"/>
</dbReference>
<keyword evidence="3 6" id="KW-0479">Metal-binding</keyword>
<organism evidence="8 9">
    <name type="scientific">Desulfobacula phenolica</name>
    <dbReference type="NCBI Taxonomy" id="90732"/>
    <lineage>
        <taxon>Bacteria</taxon>
        <taxon>Pseudomonadati</taxon>
        <taxon>Thermodesulfobacteriota</taxon>
        <taxon>Desulfobacteria</taxon>
        <taxon>Desulfobacterales</taxon>
        <taxon>Desulfobacteraceae</taxon>
        <taxon>Desulfobacula</taxon>
    </lineage>
</organism>
<keyword evidence="9" id="KW-1185">Reference proteome</keyword>
<dbReference type="SFLD" id="SFLDS00029">
    <property type="entry name" value="Radical_SAM"/>
    <property type="match status" value="1"/>
</dbReference>
<dbReference type="GO" id="GO:0003824">
    <property type="term" value="F:catalytic activity"/>
    <property type="evidence" value="ECO:0007669"/>
    <property type="project" value="InterPro"/>
</dbReference>
<dbReference type="Proteomes" id="UP000199608">
    <property type="component" value="Unassembled WGS sequence"/>
</dbReference>
<dbReference type="InterPro" id="IPR023404">
    <property type="entry name" value="rSAM_horseshoe"/>
</dbReference>
<keyword evidence="4 6" id="KW-0408">Iron</keyword>
<dbReference type="PANTHER" id="PTHR32331">
    <property type="entry name" value="UPF0313 PROTEIN YGIQ"/>
    <property type="match status" value="1"/>
</dbReference>
<feature type="binding site" evidence="6">
    <location>
        <position position="306"/>
    </location>
    <ligand>
        <name>[4Fe-4S] cluster</name>
        <dbReference type="ChEBI" id="CHEBI:49883"/>
        <note>4Fe-4S-S-AdoMet</note>
    </ligand>
</feature>
<dbReference type="SFLD" id="SFLDG01069">
    <property type="entry name" value="UPF0313"/>
    <property type="match status" value="1"/>
</dbReference>
<dbReference type="NCBIfam" id="TIGR03904">
    <property type="entry name" value="SAM_YgiQ"/>
    <property type="match status" value="1"/>
</dbReference>
<evidence type="ECO:0000256" key="3">
    <source>
        <dbReference type="ARBA" id="ARBA00022723"/>
    </source>
</evidence>
<feature type="domain" description="Radical SAM core" evidence="7">
    <location>
        <begin position="285"/>
        <end position="567"/>
    </location>
</feature>
<keyword evidence="1 6" id="KW-0004">4Fe-4S</keyword>
<dbReference type="InterPro" id="IPR007197">
    <property type="entry name" value="rSAM"/>
</dbReference>
<dbReference type="InterPro" id="IPR013704">
    <property type="entry name" value="UPF0313_N"/>
</dbReference>
<dbReference type="SFLD" id="SFLDG01082">
    <property type="entry name" value="B12-binding_domain_containing"/>
    <property type="match status" value="1"/>
</dbReference>
<dbReference type="SUPFAM" id="SSF102114">
    <property type="entry name" value="Radical SAM enzymes"/>
    <property type="match status" value="1"/>
</dbReference>
<accession>A0A1H2J8W5</accession>
<proteinExistence type="inferred from homology"/>
<dbReference type="InterPro" id="IPR058240">
    <property type="entry name" value="rSAM_sf"/>
</dbReference>
<feature type="binding site" evidence="6">
    <location>
        <position position="299"/>
    </location>
    <ligand>
        <name>[4Fe-4S] cluster</name>
        <dbReference type="ChEBI" id="CHEBI:49883"/>
        <note>4Fe-4S-S-AdoMet</note>
    </ligand>
</feature>
<protein>
    <submittedName>
        <fullName evidence="8">Uncharacterized radical SAM protein YgiQ</fullName>
    </submittedName>
</protein>
<dbReference type="HAMAP" id="MF_01251">
    <property type="entry name" value="UPF0313"/>
    <property type="match status" value="1"/>
</dbReference>
<name>A0A1H2J8W5_9BACT</name>
<dbReference type="Pfam" id="PF08497">
    <property type="entry name" value="Radical_SAM_N"/>
    <property type="match status" value="1"/>
</dbReference>
<evidence type="ECO:0000259" key="7">
    <source>
        <dbReference type="PROSITE" id="PS51918"/>
    </source>
</evidence>
<evidence type="ECO:0000256" key="1">
    <source>
        <dbReference type="ARBA" id="ARBA00022485"/>
    </source>
</evidence>
<sequence length="569" mass="64773">MFLPTTPKELDQLNWPKLDVILVTGDAYIDSPFIGVAIIGKVLVDKGFRVGIIAQPDMNSKTDISRLGEPALFWGITGGCVDSMVANYTALKKRRKKDDYTPGGMNTRRPDRAVIAYSNLVRKYFKKTRPIVLGGIEASLRRIAHYDFWSNKMRRSILFDAKADYLLFGMAHSTIVKFATALKEDKPPEVLNGVAFISKEKKGKELPSFEAVQKDKKDYIKSFHMFYQNNDPITAQRLCQQHNDRYLILNPPESFSTTKELDHIHSLEFERDLHPFHKKAGTVRALDTIRFSIPTHYGCYGECNFCAISVHQGRTVRYRSEESIIKEAADISHLEDFKGYITDLGGPTANMYGFECKKKLKKGACLDKRCLFPSPCKSLAPDHSNYIRLIQKVEKLPGIKKVFISSGIRYDIILNDKKNGGAYLEKIVNDNVSGQLKIAPEHTMPHVLNLMGKQPVDLLLKFKWQFDALSKQSGKKQFLTYYLIAAHPGCRMNDMKELKKFTTQKLKITPEQVQVFTPAPSTYSTLMYYTGLDPFSMTPLFVEKNPKEKEKQKKIVTVKSYKPYGKKGN</sequence>
<evidence type="ECO:0000256" key="6">
    <source>
        <dbReference type="HAMAP-Rule" id="MF_01251"/>
    </source>
</evidence>
<dbReference type="AlphaFoldDB" id="A0A1H2J8W5"/>
<dbReference type="InterPro" id="IPR022946">
    <property type="entry name" value="UPF0313"/>
</dbReference>
<dbReference type="GO" id="GO:0005506">
    <property type="term" value="F:iron ion binding"/>
    <property type="evidence" value="ECO:0007669"/>
    <property type="project" value="UniProtKB-UniRule"/>
</dbReference>
<dbReference type="PROSITE" id="PS01278">
    <property type="entry name" value="MTTASE_RADICAL"/>
    <property type="match status" value="1"/>
</dbReference>
<dbReference type="InterPro" id="IPR020612">
    <property type="entry name" value="Methylthiotransferase_CS"/>
</dbReference>